<evidence type="ECO:0000313" key="3">
    <source>
        <dbReference type="Proteomes" id="UP000595224"/>
    </source>
</evidence>
<feature type="chain" id="PRO_5032969826" description="Lipoprotein" evidence="1">
    <location>
        <begin position="20"/>
        <end position="234"/>
    </location>
</feature>
<dbReference type="EMBL" id="CP064936">
    <property type="protein sequence ID" value="QQA01236.1"/>
    <property type="molecule type" value="Genomic_DNA"/>
</dbReference>
<reference evidence="2 3" key="1">
    <citation type="submission" date="2020-11" db="EMBL/GenBank/DDBJ databases">
        <title>Treponema Peruensis nv. sp., first commensal Treponema isolated from human feces.</title>
        <authorList>
            <person name="Belkhou C."/>
            <person name="Raes J."/>
        </authorList>
    </citation>
    <scope>NUCLEOTIDE SEQUENCE [LARGE SCALE GENOMIC DNA]</scope>
    <source>
        <strain evidence="2 3">RCC2812</strain>
    </source>
</reference>
<evidence type="ECO:0008006" key="4">
    <source>
        <dbReference type="Google" id="ProtNLM"/>
    </source>
</evidence>
<dbReference type="Proteomes" id="UP000595224">
    <property type="component" value="Chromosome"/>
</dbReference>
<organism evidence="2 3">
    <name type="scientific">Treponema peruense</name>
    <dbReference type="NCBI Taxonomy" id="2787628"/>
    <lineage>
        <taxon>Bacteria</taxon>
        <taxon>Pseudomonadati</taxon>
        <taxon>Spirochaetota</taxon>
        <taxon>Spirochaetia</taxon>
        <taxon>Spirochaetales</taxon>
        <taxon>Treponemataceae</taxon>
        <taxon>Treponema</taxon>
    </lineage>
</organism>
<sequence>MKKVFLPISFIFCLSLCFAEDESVSFSANKNVTILNKEEPSSEKIMPKMDIELRFYLPSLVDNTTGTNPYMKLRNYEESLKVNKSVSFMMEGRGEITTINKFSFVYGFGCSSYVETETSDNHKYTSLDVSLGVGIYCRPFFETYSLTGTYLFFYPIFNLPVYVLDDITNTTAYGANDYYWKIAADLGYTFSVFDYFTCSPYMRSIIGWLDGDLDVALDFGFTIGYYFHDKNYFH</sequence>
<accession>A0A7T3RDQ3</accession>
<feature type="signal peptide" evidence="1">
    <location>
        <begin position="1"/>
        <end position="19"/>
    </location>
</feature>
<protein>
    <recommendedName>
        <fullName evidence="4">Lipoprotein</fullName>
    </recommendedName>
</protein>
<dbReference type="KEGG" id="tper:IWA51_01025"/>
<keyword evidence="3" id="KW-1185">Reference proteome</keyword>
<proteinExistence type="predicted"/>
<dbReference type="AlphaFoldDB" id="A0A7T3RDQ3"/>
<dbReference type="RefSeq" id="WP_198442825.1">
    <property type="nucleotide sequence ID" value="NZ_CBCSHE010000019.1"/>
</dbReference>
<evidence type="ECO:0000256" key="1">
    <source>
        <dbReference type="SAM" id="SignalP"/>
    </source>
</evidence>
<name>A0A7T3RDQ3_9SPIR</name>
<gene>
    <name evidence="2" type="ORF">IWA51_01025</name>
</gene>
<keyword evidence="1" id="KW-0732">Signal</keyword>
<evidence type="ECO:0000313" key="2">
    <source>
        <dbReference type="EMBL" id="QQA01236.1"/>
    </source>
</evidence>